<dbReference type="Proteomes" id="UP000306402">
    <property type="component" value="Unassembled WGS sequence"/>
</dbReference>
<protein>
    <submittedName>
        <fullName evidence="2">NAD-dependent dehydratase</fullName>
    </submittedName>
</protein>
<dbReference type="SUPFAM" id="SSF51735">
    <property type="entry name" value="NAD(P)-binding Rossmann-fold domains"/>
    <property type="match status" value="1"/>
</dbReference>
<name>A0A5R9L392_9BACT</name>
<dbReference type="InterPro" id="IPR036291">
    <property type="entry name" value="NAD(P)-bd_dom_sf"/>
</dbReference>
<keyword evidence="3" id="KW-1185">Reference proteome</keyword>
<dbReference type="PANTHER" id="PTHR43162">
    <property type="match status" value="1"/>
</dbReference>
<reference evidence="2 3" key="1">
    <citation type="submission" date="2019-05" db="EMBL/GenBank/DDBJ databases">
        <authorList>
            <person name="Qu J.-H."/>
        </authorList>
    </citation>
    <scope>NUCLEOTIDE SEQUENCE [LARGE SCALE GENOMIC DNA]</scope>
    <source>
        <strain evidence="2 3">T17</strain>
    </source>
</reference>
<dbReference type="RefSeq" id="WP_138363940.1">
    <property type="nucleotide sequence ID" value="NZ_VCEJ01000002.1"/>
</dbReference>
<gene>
    <name evidence="2" type="ORF">FEN17_03675</name>
</gene>
<dbReference type="InterPro" id="IPR016040">
    <property type="entry name" value="NAD(P)-bd_dom"/>
</dbReference>
<feature type="domain" description="NAD(P)-binding" evidence="1">
    <location>
        <begin position="7"/>
        <end position="114"/>
    </location>
</feature>
<accession>A0A5R9L392</accession>
<dbReference type="Pfam" id="PF13460">
    <property type="entry name" value="NAD_binding_10"/>
    <property type="match status" value="1"/>
</dbReference>
<evidence type="ECO:0000313" key="3">
    <source>
        <dbReference type="Proteomes" id="UP000306402"/>
    </source>
</evidence>
<evidence type="ECO:0000313" key="2">
    <source>
        <dbReference type="EMBL" id="TLV02730.1"/>
    </source>
</evidence>
<proteinExistence type="predicted"/>
<dbReference type="PANTHER" id="PTHR43162:SF1">
    <property type="entry name" value="PRESTALK A DIFFERENTIATION PROTEIN A"/>
    <property type="match status" value="1"/>
</dbReference>
<comment type="caution">
    <text evidence="2">The sequence shown here is derived from an EMBL/GenBank/DDBJ whole genome shotgun (WGS) entry which is preliminary data.</text>
</comment>
<dbReference type="Gene3D" id="3.40.50.720">
    <property type="entry name" value="NAD(P)-binding Rossmann-like Domain"/>
    <property type="match status" value="1"/>
</dbReference>
<dbReference type="AlphaFoldDB" id="A0A5R9L392"/>
<organism evidence="2 3">
    <name type="scientific">Dyadobacter luticola</name>
    <dbReference type="NCBI Taxonomy" id="1979387"/>
    <lineage>
        <taxon>Bacteria</taxon>
        <taxon>Pseudomonadati</taxon>
        <taxon>Bacteroidota</taxon>
        <taxon>Cytophagia</taxon>
        <taxon>Cytophagales</taxon>
        <taxon>Spirosomataceae</taxon>
        <taxon>Dyadobacter</taxon>
    </lineage>
</organism>
<evidence type="ECO:0000259" key="1">
    <source>
        <dbReference type="Pfam" id="PF13460"/>
    </source>
</evidence>
<dbReference type="OrthoDB" id="2149806at2"/>
<dbReference type="InterPro" id="IPR051604">
    <property type="entry name" value="Ergot_Alk_Oxidoreductase"/>
</dbReference>
<dbReference type="Gene3D" id="3.90.25.10">
    <property type="entry name" value="UDP-galactose 4-epimerase, domain 1"/>
    <property type="match status" value="1"/>
</dbReference>
<dbReference type="EMBL" id="VCEJ01000002">
    <property type="protein sequence ID" value="TLV02730.1"/>
    <property type="molecule type" value="Genomic_DNA"/>
</dbReference>
<sequence>MKYIITGSLGNISLPVTKNLIAAGHNVTVISSNPDKKSEIEALGAHAAIGSATDSDFVNNTFKNAEVAYLMIPSSFALTDYENFQLEVADVYIEALKDSNIQHVVLLSSLGAHLREGAGPIDALGYLEEKLLAFPDLNVKFLRPSYFFSNLFAFGPMILQAGIAGSNFGDTDEKLVLTHTDHIAEVATQTLLDLFTGKSVTNIANDERHPTEIAAILGKALGKENTPWIPFSDEQAHEGLLGAGLNESFASLYTEMGQALRNGKMQEEYWKNRPATLGSYKLEDFAKDFTGAFAHA</sequence>